<protein>
    <submittedName>
        <fullName evidence="1">Uncharacterized protein</fullName>
    </submittedName>
</protein>
<dbReference type="EMBL" id="UOFH01000091">
    <property type="protein sequence ID" value="VAW59588.1"/>
    <property type="molecule type" value="Genomic_DNA"/>
</dbReference>
<evidence type="ECO:0000313" key="1">
    <source>
        <dbReference type="EMBL" id="VAW59588.1"/>
    </source>
</evidence>
<accession>A0A3B0WU15</accession>
<name>A0A3B0WU15_9ZZZZ</name>
<gene>
    <name evidence="1" type="ORF">MNBD_GAMMA08-7</name>
</gene>
<proteinExistence type="predicted"/>
<dbReference type="AlphaFoldDB" id="A0A3B0WU15"/>
<sequence>MLVPKSTLEQIEFYSVTEERIGGTYTDVDDVITLHFKQWWKRDKTIRIIRIVDAIDADSETFHHMHSESAIELITQLDDYIVSTFSDSPEKRKRSDVIKLVVDNER</sequence>
<reference evidence="1" key="1">
    <citation type="submission" date="2018-06" db="EMBL/GenBank/DDBJ databases">
        <authorList>
            <person name="Zhirakovskaya E."/>
        </authorList>
    </citation>
    <scope>NUCLEOTIDE SEQUENCE</scope>
</reference>
<organism evidence="1">
    <name type="scientific">hydrothermal vent metagenome</name>
    <dbReference type="NCBI Taxonomy" id="652676"/>
    <lineage>
        <taxon>unclassified sequences</taxon>
        <taxon>metagenomes</taxon>
        <taxon>ecological metagenomes</taxon>
    </lineage>
</organism>